<dbReference type="InterPro" id="IPR036812">
    <property type="entry name" value="NAD(P)_OxRdtase_dom_sf"/>
</dbReference>
<dbReference type="InterPro" id="IPR053135">
    <property type="entry name" value="AKR2_Oxidoreductase"/>
</dbReference>
<accession>A0A4Q7YX95</accession>
<dbReference type="SUPFAM" id="SSF51430">
    <property type="entry name" value="NAD(P)-linked oxidoreductase"/>
    <property type="match status" value="1"/>
</dbReference>
<dbReference type="EMBL" id="SHKW01000001">
    <property type="protein sequence ID" value="RZU42348.1"/>
    <property type="molecule type" value="Genomic_DNA"/>
</dbReference>
<sequence length="320" mass="35073">MQTIPLGVTGRTTSRLGFGCSTLMGSLGRRGSLAVLEAAYNAGIRHFDVAPMYGYGEAEGCLGEFLARHRSDVTVTTKYGIAPPKGRSFFRVARSIAGPIIRQFPAAKKHLASAAKVAVQASAQPSERKSFTADKARTSLESSLSALKTDHIDIWLLHEATAEDLTDDSLLRFLEDSVAQGKIGSFGVGSDHLQIDDLFARRPEYCAVLQYEWSIFDPVVTIASPFRIHHRALSARLQTLHEALVAEPERLRSWSRETNSDLSNIAVLSRLMLKAALLMNPESVILFSSKQAGRIQANAAVSDDSTLDQPAKRLYELYPR</sequence>
<dbReference type="InterPro" id="IPR023210">
    <property type="entry name" value="NADP_OxRdtase_dom"/>
</dbReference>
<proteinExistence type="predicted"/>
<dbReference type="AlphaFoldDB" id="A0A4Q7YX95"/>
<feature type="domain" description="NADP-dependent oxidoreductase" evidence="1">
    <location>
        <begin position="15"/>
        <end position="216"/>
    </location>
</feature>
<comment type="caution">
    <text evidence="2">The sequence shown here is derived from an EMBL/GenBank/DDBJ whole genome shotgun (WGS) entry which is preliminary data.</text>
</comment>
<dbReference type="Proteomes" id="UP000292958">
    <property type="component" value="Unassembled WGS sequence"/>
</dbReference>
<dbReference type="PANTHER" id="PTHR43312">
    <property type="entry name" value="D-THREO-ALDOSE 1-DEHYDROGENASE"/>
    <property type="match status" value="1"/>
</dbReference>
<dbReference type="Gene3D" id="3.20.20.100">
    <property type="entry name" value="NADP-dependent oxidoreductase domain"/>
    <property type="match status" value="1"/>
</dbReference>
<gene>
    <name evidence="2" type="ORF">BDD14_3913</name>
</gene>
<evidence type="ECO:0000313" key="3">
    <source>
        <dbReference type="Proteomes" id="UP000292958"/>
    </source>
</evidence>
<evidence type="ECO:0000259" key="1">
    <source>
        <dbReference type="Pfam" id="PF00248"/>
    </source>
</evidence>
<organism evidence="2 3">
    <name type="scientific">Edaphobacter modestus</name>
    <dbReference type="NCBI Taxonomy" id="388466"/>
    <lineage>
        <taxon>Bacteria</taxon>
        <taxon>Pseudomonadati</taxon>
        <taxon>Acidobacteriota</taxon>
        <taxon>Terriglobia</taxon>
        <taxon>Terriglobales</taxon>
        <taxon>Acidobacteriaceae</taxon>
        <taxon>Edaphobacter</taxon>
    </lineage>
</organism>
<dbReference type="OrthoDB" id="9768851at2"/>
<name>A0A4Q7YX95_9BACT</name>
<keyword evidence="3" id="KW-1185">Reference proteome</keyword>
<evidence type="ECO:0000313" key="2">
    <source>
        <dbReference type="EMBL" id="RZU42348.1"/>
    </source>
</evidence>
<dbReference type="RefSeq" id="WP_130420111.1">
    <property type="nucleotide sequence ID" value="NZ_SHKW01000001.1"/>
</dbReference>
<protein>
    <submittedName>
        <fullName evidence="2">Aldo/keto reductase family protein</fullName>
    </submittedName>
</protein>
<reference evidence="2 3" key="1">
    <citation type="submission" date="2019-02" db="EMBL/GenBank/DDBJ databases">
        <title>Genomic Encyclopedia of Archaeal and Bacterial Type Strains, Phase II (KMG-II): from individual species to whole genera.</title>
        <authorList>
            <person name="Goeker M."/>
        </authorList>
    </citation>
    <scope>NUCLEOTIDE SEQUENCE [LARGE SCALE GENOMIC DNA]</scope>
    <source>
        <strain evidence="2 3">DSM 18101</strain>
    </source>
</reference>
<dbReference type="PANTHER" id="PTHR43312:SF1">
    <property type="entry name" value="NADP-DEPENDENT OXIDOREDUCTASE DOMAIN-CONTAINING PROTEIN"/>
    <property type="match status" value="1"/>
</dbReference>
<dbReference type="Pfam" id="PF00248">
    <property type="entry name" value="Aldo_ket_red"/>
    <property type="match status" value="1"/>
</dbReference>